<dbReference type="Pfam" id="PF00271">
    <property type="entry name" value="Helicase_C"/>
    <property type="match status" value="1"/>
</dbReference>
<dbReference type="PANTHER" id="PTHR10799">
    <property type="entry name" value="SNF2/RAD54 HELICASE FAMILY"/>
    <property type="match status" value="1"/>
</dbReference>
<dbReference type="FunFam" id="3.40.50.300:FF:000533">
    <property type="entry name" value="Helicase, Snf2 family"/>
    <property type="match status" value="1"/>
</dbReference>
<dbReference type="InterPro" id="IPR027417">
    <property type="entry name" value="P-loop_NTPase"/>
</dbReference>
<dbReference type="InterPro" id="IPR049730">
    <property type="entry name" value="SNF2/RAD54-like_C"/>
</dbReference>
<evidence type="ECO:0000256" key="1">
    <source>
        <dbReference type="ARBA" id="ARBA00022801"/>
    </source>
</evidence>
<dbReference type="eggNOG" id="COG0553">
    <property type="taxonomic scope" value="Bacteria"/>
</dbReference>
<accession>A1BFU1</accession>
<dbReference type="Proteomes" id="UP000008701">
    <property type="component" value="Chromosome"/>
</dbReference>
<evidence type="ECO:0000313" key="4">
    <source>
        <dbReference type="EMBL" id="ABL65268.1"/>
    </source>
</evidence>
<dbReference type="AlphaFoldDB" id="A1BFU1"/>
<dbReference type="InterPro" id="IPR038718">
    <property type="entry name" value="SNF2-like_sf"/>
</dbReference>
<evidence type="ECO:0000259" key="2">
    <source>
        <dbReference type="PROSITE" id="PS51192"/>
    </source>
</evidence>
<dbReference type="SUPFAM" id="SSF52540">
    <property type="entry name" value="P-loop containing nucleoside triphosphate hydrolases"/>
    <property type="match status" value="2"/>
</dbReference>
<dbReference type="RefSeq" id="WP_011745092.1">
    <property type="nucleotide sequence ID" value="NC_008639.1"/>
</dbReference>
<dbReference type="InterPro" id="IPR000330">
    <property type="entry name" value="SNF2_N"/>
</dbReference>
<dbReference type="PROSITE" id="PS51194">
    <property type="entry name" value="HELICASE_CTER"/>
    <property type="match status" value="1"/>
</dbReference>
<organism evidence="4 5">
    <name type="scientific">Chlorobium phaeobacteroides (strain DSM 266 / SMG 266 / 2430)</name>
    <dbReference type="NCBI Taxonomy" id="290317"/>
    <lineage>
        <taxon>Bacteria</taxon>
        <taxon>Pseudomonadati</taxon>
        <taxon>Chlorobiota</taxon>
        <taxon>Chlorobiia</taxon>
        <taxon>Chlorobiales</taxon>
        <taxon>Chlorobiaceae</taxon>
        <taxon>Chlorobium/Pelodictyon group</taxon>
        <taxon>Chlorobium</taxon>
    </lineage>
</organism>
<feature type="domain" description="Helicase ATP-binding" evidence="2">
    <location>
        <begin position="545"/>
        <end position="707"/>
    </location>
</feature>
<sequence>MIALHCSVLDGIPMLWSEGRVPGDIKELRRALKAIGVTFTIRKPMTREVVAWLPCRGEERVPSSPLIGDEPDKRRKSTLKPFTITALPLEISLSLALFACARGGNIPGTGAFFGTSFLWTKHLFEAAVHLVSSQMFLPSLIRSGQQREGRWVPYPDNAASLHLNLLLETMPPVCRCLSSDGNSLPKSSRKEVQEQLLFLTVDSLVRFLSATTVRNNGKPATVHDAWMHAITGTDPAMRWENKSEVEVFAHELEKWRRPLDVFARSPFSFCFRLAEPEQNGRKKDVWQLVFLLQLKSDQSLLLEVGALWDPESSASLQVKSYGGECREFMLTALGQAAALYPELSAGLKLKKPGALKLDTDGAFRFLAGYAELLQRAGFVVMLPSWWIGRGPVNRMGIKVNVKAPAMQSSGSKSGLDTLLSCDYAASLGNDEFDLDELRRLAELKMPLVRVRGQWRQIEQRELADALRFLEKRQSGELSVRDILAAAFGAGPKETALVHRTVDADGWMKDLLDKLKGYTRFELLSQPDRFEGKLREYQVRGFSWLAFLRTWGLGACLADDMGLGKTIQTLALLQQERNLGEKRPVLLICPTSVVNNWRKEAEQFTPDLAVLVHHGSDRLKTAAFRRAAAKSALVISSYGLLLRDIASLSKQQWAGVILDEAQNIKNPETKQAKAARTLQSDYRIALTGTPVENHVGDLWALMDFLNPGFLGGQAFFKEHFYYPIQWNGDIDASERLKAITAPFILRRLKTDTSIISDLPDKIEMKQYCTLTREQASLYKAVIDELQEKIETAEGIDRRGLVLALLVKLKQVCNHPVQFLGDNSSVEHRSGKLQRLTELLSEIRECGQRTLVFTQFMEMGKILQRYLQELFGEEVFFLHGSLSRKKRDAMIDAFQQGEHAPHIFILSLKAGGSCLNLTNANHVVHYDRWWNPAVENQATDRAFRIGQKRNVEVHKFITAGTLEERIDEMIDKKRAVSGSVLGTGEQWLTELSNSDLKKLIMLGKEATGE</sequence>
<dbReference type="SMART" id="SM00487">
    <property type="entry name" value="DEXDc"/>
    <property type="match status" value="1"/>
</dbReference>
<dbReference type="InterPro" id="IPR001650">
    <property type="entry name" value="Helicase_C-like"/>
</dbReference>
<dbReference type="CDD" id="cd18793">
    <property type="entry name" value="SF2_C_SNF"/>
    <property type="match status" value="1"/>
</dbReference>
<dbReference type="Pfam" id="PF12419">
    <property type="entry name" value="DUF3670"/>
    <property type="match status" value="1"/>
</dbReference>
<proteinExistence type="predicted"/>
<name>A1BFU1_CHLPD</name>
<keyword evidence="1" id="KW-0378">Hydrolase</keyword>
<reference evidence="4 5" key="1">
    <citation type="submission" date="2006-12" db="EMBL/GenBank/DDBJ databases">
        <title>Complete sequence of Chlorobium phaeobacteroides DSM 266.</title>
        <authorList>
            <consortium name="US DOE Joint Genome Institute"/>
            <person name="Copeland A."/>
            <person name="Lucas S."/>
            <person name="Lapidus A."/>
            <person name="Barry K."/>
            <person name="Detter J.C."/>
            <person name="Glavina del Rio T."/>
            <person name="Hammon N."/>
            <person name="Israni S."/>
            <person name="Pitluck S."/>
            <person name="Goltsman E."/>
            <person name="Schmutz J."/>
            <person name="Larimer F."/>
            <person name="Land M."/>
            <person name="Hauser L."/>
            <person name="Mikhailova N."/>
            <person name="Li T."/>
            <person name="Overmann J."/>
            <person name="Bryant D.A."/>
            <person name="Richardson P."/>
        </authorList>
    </citation>
    <scope>NUCLEOTIDE SEQUENCE [LARGE SCALE GENOMIC DNA]</scope>
    <source>
        <strain evidence="4 5">DSM 266</strain>
    </source>
</reference>
<dbReference type="EMBL" id="CP000492">
    <property type="protein sequence ID" value="ABL65268.1"/>
    <property type="molecule type" value="Genomic_DNA"/>
</dbReference>
<dbReference type="Gene3D" id="3.40.50.300">
    <property type="entry name" value="P-loop containing nucleotide triphosphate hydrolases"/>
    <property type="match status" value="1"/>
</dbReference>
<dbReference type="SMART" id="SM00490">
    <property type="entry name" value="HELICc"/>
    <property type="match status" value="1"/>
</dbReference>
<dbReference type="CDD" id="cd18012">
    <property type="entry name" value="DEXQc_arch_SWI2_SNF2"/>
    <property type="match status" value="1"/>
</dbReference>
<gene>
    <name evidence="4" type="ordered locus">Cpha266_1235</name>
</gene>
<dbReference type="GO" id="GO:0005524">
    <property type="term" value="F:ATP binding"/>
    <property type="evidence" value="ECO:0007669"/>
    <property type="project" value="InterPro"/>
</dbReference>
<evidence type="ECO:0000259" key="3">
    <source>
        <dbReference type="PROSITE" id="PS51194"/>
    </source>
</evidence>
<dbReference type="HOGENOM" id="CLU_000315_21_8_10"/>
<dbReference type="InterPro" id="IPR022138">
    <property type="entry name" value="DUF3670"/>
</dbReference>
<dbReference type="KEGG" id="cph:Cpha266_1235"/>
<dbReference type="STRING" id="290317.Cpha266_1235"/>
<evidence type="ECO:0000313" key="5">
    <source>
        <dbReference type="Proteomes" id="UP000008701"/>
    </source>
</evidence>
<dbReference type="Pfam" id="PF00176">
    <property type="entry name" value="SNF2-rel_dom"/>
    <property type="match status" value="1"/>
</dbReference>
<dbReference type="OrthoDB" id="9760715at2"/>
<dbReference type="Gene3D" id="3.40.50.10810">
    <property type="entry name" value="Tandem AAA-ATPase domain"/>
    <property type="match status" value="1"/>
</dbReference>
<dbReference type="GO" id="GO:0016787">
    <property type="term" value="F:hydrolase activity"/>
    <property type="evidence" value="ECO:0007669"/>
    <property type="project" value="UniProtKB-KW"/>
</dbReference>
<dbReference type="PROSITE" id="PS51192">
    <property type="entry name" value="HELICASE_ATP_BIND_1"/>
    <property type="match status" value="1"/>
</dbReference>
<keyword evidence="5" id="KW-1185">Reference proteome</keyword>
<protein>
    <submittedName>
        <fullName evidence="4">SNF2-related protein</fullName>
    </submittedName>
</protein>
<dbReference type="InterPro" id="IPR014001">
    <property type="entry name" value="Helicase_ATP-bd"/>
</dbReference>
<feature type="domain" description="Helicase C-terminal" evidence="3">
    <location>
        <begin position="833"/>
        <end position="990"/>
    </location>
</feature>